<dbReference type="Pfam" id="PF03969">
    <property type="entry name" value="AFG1_ATPase"/>
    <property type="match status" value="1"/>
</dbReference>
<evidence type="ECO:0000256" key="1">
    <source>
        <dbReference type="ARBA" id="ARBA00010322"/>
    </source>
</evidence>
<dbReference type="InterPro" id="IPR005654">
    <property type="entry name" value="ATPase_AFG1-like"/>
</dbReference>
<sequence length="420" mass="47148">MKGNIQSDPHQVVALKELERLRKNLMQHKPPQFTKATPSTPPSINNTSSWWGFGALSTEVFTLKNPFHGVYLHGGVGCGKTFCMNLFYDSIDNNCSWSKQKVHFHKFMLRVHQEMHAARGKGNADAIMPTVVNSVAARGALICLDEFQVTDVADALILQRLFTGLWDKGCVLVATSNRPPQDLYLNGLQRARFLPFIDLLREECNVVSMDESETDYRLVQKLESGSIPVYFTNEASEKKAFDKLFYDLVGSSAVAPTQLETCGRKIVVPQATLKRGICRFDFTDLCKKALGAADYLVIGQSFDTVFVENIPTLTLNEINWIRRFIIFVDAMYESNVKLILQGAKPAQELVQVDKSDTGTSHDEIFAFDRTVSRLMEMSSASYLKRKWKSHTSDNPAAMLSQARATVCVQPSLGDSKERRQ</sequence>
<keyword evidence="3" id="KW-0067">ATP-binding</keyword>
<dbReference type="InParanoid" id="A0A1Z5KDZ8"/>
<protein>
    <submittedName>
        <fullName evidence="4">Cell division protein ZapE</fullName>
    </submittedName>
</protein>
<proteinExistence type="inferred from homology"/>
<dbReference type="GO" id="GO:0005739">
    <property type="term" value="C:mitochondrion"/>
    <property type="evidence" value="ECO:0007669"/>
    <property type="project" value="TreeGrafter"/>
</dbReference>
<dbReference type="GO" id="GO:0051301">
    <property type="term" value="P:cell division"/>
    <property type="evidence" value="ECO:0007669"/>
    <property type="project" value="UniProtKB-KW"/>
</dbReference>
<dbReference type="PANTHER" id="PTHR12169:SF6">
    <property type="entry name" value="AFG1-LIKE ATPASE"/>
    <property type="match status" value="1"/>
</dbReference>
<keyword evidence="2" id="KW-0547">Nucleotide-binding</keyword>
<dbReference type="GO" id="GO:0016887">
    <property type="term" value="F:ATP hydrolysis activity"/>
    <property type="evidence" value="ECO:0007669"/>
    <property type="project" value="InterPro"/>
</dbReference>
<evidence type="ECO:0000313" key="5">
    <source>
        <dbReference type="Proteomes" id="UP000198406"/>
    </source>
</evidence>
<dbReference type="Proteomes" id="UP000198406">
    <property type="component" value="Unassembled WGS sequence"/>
</dbReference>
<name>A0A1Z5KDZ8_FISSO</name>
<dbReference type="Gene3D" id="3.40.50.300">
    <property type="entry name" value="P-loop containing nucleotide triphosphate hydrolases"/>
    <property type="match status" value="1"/>
</dbReference>
<evidence type="ECO:0000256" key="3">
    <source>
        <dbReference type="ARBA" id="ARBA00022840"/>
    </source>
</evidence>
<dbReference type="EMBL" id="BDSP01000210">
    <property type="protein sequence ID" value="GAX24493.1"/>
    <property type="molecule type" value="Genomic_DNA"/>
</dbReference>
<comment type="similarity">
    <text evidence="1">Belongs to the AFG1 ATPase family.</text>
</comment>
<evidence type="ECO:0000256" key="2">
    <source>
        <dbReference type="ARBA" id="ARBA00022741"/>
    </source>
</evidence>
<dbReference type="OrthoDB" id="548867at2759"/>
<evidence type="ECO:0000313" key="4">
    <source>
        <dbReference type="EMBL" id="GAX24493.1"/>
    </source>
</evidence>
<dbReference type="AlphaFoldDB" id="A0A1Z5KDZ8"/>
<reference evidence="4 5" key="1">
    <citation type="journal article" date="2015" name="Plant Cell">
        <title>Oil accumulation by the oleaginous diatom Fistulifera solaris as revealed by the genome and transcriptome.</title>
        <authorList>
            <person name="Tanaka T."/>
            <person name="Maeda Y."/>
            <person name="Veluchamy A."/>
            <person name="Tanaka M."/>
            <person name="Abida H."/>
            <person name="Marechal E."/>
            <person name="Bowler C."/>
            <person name="Muto M."/>
            <person name="Sunaga Y."/>
            <person name="Tanaka M."/>
            <person name="Yoshino T."/>
            <person name="Taniguchi T."/>
            <person name="Fukuda Y."/>
            <person name="Nemoto M."/>
            <person name="Matsumoto M."/>
            <person name="Wong P.S."/>
            <person name="Aburatani S."/>
            <person name="Fujibuchi W."/>
        </authorList>
    </citation>
    <scope>NUCLEOTIDE SEQUENCE [LARGE SCALE GENOMIC DNA]</scope>
    <source>
        <strain evidence="4 5">JPCC DA0580</strain>
    </source>
</reference>
<gene>
    <name evidence="4" type="ORF">FisN_18Lu047</name>
</gene>
<keyword evidence="4" id="KW-0132">Cell division</keyword>
<accession>A0A1Z5KDZ8</accession>
<dbReference type="InterPro" id="IPR027417">
    <property type="entry name" value="P-loop_NTPase"/>
</dbReference>
<dbReference type="NCBIfam" id="NF040713">
    <property type="entry name" value="ZapE"/>
    <property type="match status" value="1"/>
</dbReference>
<organism evidence="4 5">
    <name type="scientific">Fistulifera solaris</name>
    <name type="common">Oleaginous diatom</name>
    <dbReference type="NCBI Taxonomy" id="1519565"/>
    <lineage>
        <taxon>Eukaryota</taxon>
        <taxon>Sar</taxon>
        <taxon>Stramenopiles</taxon>
        <taxon>Ochrophyta</taxon>
        <taxon>Bacillariophyta</taxon>
        <taxon>Bacillariophyceae</taxon>
        <taxon>Bacillariophycidae</taxon>
        <taxon>Naviculales</taxon>
        <taxon>Naviculaceae</taxon>
        <taxon>Fistulifera</taxon>
    </lineage>
</organism>
<keyword evidence="5" id="KW-1185">Reference proteome</keyword>
<dbReference type="GO" id="GO:0005524">
    <property type="term" value="F:ATP binding"/>
    <property type="evidence" value="ECO:0007669"/>
    <property type="project" value="UniProtKB-KW"/>
</dbReference>
<keyword evidence="4" id="KW-0131">Cell cycle</keyword>
<dbReference type="PANTHER" id="PTHR12169">
    <property type="entry name" value="ATPASE N2B"/>
    <property type="match status" value="1"/>
</dbReference>
<comment type="caution">
    <text evidence="4">The sequence shown here is derived from an EMBL/GenBank/DDBJ whole genome shotgun (WGS) entry which is preliminary data.</text>
</comment>
<dbReference type="SUPFAM" id="SSF52540">
    <property type="entry name" value="P-loop containing nucleoside triphosphate hydrolases"/>
    <property type="match status" value="1"/>
</dbReference>